<dbReference type="PROSITE" id="PS51900">
    <property type="entry name" value="CB"/>
    <property type="match status" value="1"/>
</dbReference>
<evidence type="ECO:0000256" key="1">
    <source>
        <dbReference type="ARBA" id="ARBA00008857"/>
    </source>
</evidence>
<sequence>MHIHTPSQFHTTSYRLETLFDDYISECIYSKQLRPKTVRGYKEVYAVFQKMMPEILFVKDLQVFVMAEFLKRVSVRERMVGKDTKVTGVKASTINTYHTKLIVFFRWLEGRGYLKEIITPKMVKPPKPNYQDGKALSPTEVSKIIGAITLDGMQTVFTYKRDIVLVSLLLYTGIRKGELLGLRIQDIDFQKRTLFINGATSKSKKGRFIPLHYSLLTHLSSYLEERKKIGYKHPQLIISSKSDTPLSEHGLKHWVNKYVKLSQVPFHLHRFRHTFACSLAKANADIVSIMNVMGHSSLRVTEGYLRSIKSEGSRNFIEQLNF</sequence>
<dbReference type="Pfam" id="PF00589">
    <property type="entry name" value="Phage_integrase"/>
    <property type="match status" value="1"/>
</dbReference>
<dbReference type="InterPro" id="IPR002104">
    <property type="entry name" value="Integrase_catalytic"/>
</dbReference>
<dbReference type="CDD" id="cd00397">
    <property type="entry name" value="DNA_BRE_C"/>
    <property type="match status" value="1"/>
</dbReference>
<comment type="similarity">
    <text evidence="1">Belongs to the 'phage' integrase family.</text>
</comment>
<dbReference type="KEGG" id="pcea:J3359_09430"/>
<dbReference type="InterPro" id="IPR044068">
    <property type="entry name" value="CB"/>
</dbReference>
<dbReference type="EMBL" id="CP071869">
    <property type="protein sequence ID" value="QTE21070.1"/>
    <property type="molecule type" value="Genomic_DNA"/>
</dbReference>
<dbReference type="InterPro" id="IPR011010">
    <property type="entry name" value="DNA_brk_join_enz"/>
</dbReference>
<keyword evidence="2" id="KW-0229">DNA integration</keyword>
<dbReference type="GO" id="GO:0006310">
    <property type="term" value="P:DNA recombination"/>
    <property type="evidence" value="ECO:0007669"/>
    <property type="project" value="UniProtKB-KW"/>
</dbReference>
<dbReference type="PANTHER" id="PTHR30349">
    <property type="entry name" value="PHAGE INTEGRASE-RELATED"/>
    <property type="match status" value="1"/>
</dbReference>
<dbReference type="InterPro" id="IPR050090">
    <property type="entry name" value="Tyrosine_recombinase_XerCD"/>
</dbReference>
<evidence type="ECO:0000259" key="6">
    <source>
        <dbReference type="PROSITE" id="PS51898"/>
    </source>
</evidence>
<protein>
    <submittedName>
        <fullName evidence="8">Site-specific integrase</fullName>
    </submittedName>
</protein>
<dbReference type="PROSITE" id="PS51898">
    <property type="entry name" value="TYR_RECOMBINASE"/>
    <property type="match status" value="1"/>
</dbReference>
<dbReference type="Gene3D" id="1.10.150.130">
    <property type="match status" value="1"/>
</dbReference>
<dbReference type="InterPro" id="IPR010998">
    <property type="entry name" value="Integrase_recombinase_N"/>
</dbReference>
<dbReference type="GO" id="GO:0003677">
    <property type="term" value="F:DNA binding"/>
    <property type="evidence" value="ECO:0007669"/>
    <property type="project" value="UniProtKB-UniRule"/>
</dbReference>
<dbReference type="Gene3D" id="1.10.443.10">
    <property type="entry name" value="Intergrase catalytic core"/>
    <property type="match status" value="1"/>
</dbReference>
<evidence type="ECO:0000313" key="8">
    <source>
        <dbReference type="EMBL" id="QTE21070.1"/>
    </source>
</evidence>
<gene>
    <name evidence="8" type="ORF">J3359_09430</name>
</gene>
<reference evidence="8 9" key="1">
    <citation type="submission" date="2021-03" db="EMBL/GenBank/DDBJ databases">
        <title>Complete genome of Polaribacter_sp.SM13.</title>
        <authorList>
            <person name="Jeong S.W."/>
            <person name="Bae J.W."/>
        </authorList>
    </citation>
    <scope>NUCLEOTIDE SEQUENCE [LARGE SCALE GENOMIC DNA]</scope>
    <source>
        <strain evidence="8 9">SM13</strain>
    </source>
</reference>
<evidence type="ECO:0000256" key="2">
    <source>
        <dbReference type="ARBA" id="ARBA00022908"/>
    </source>
</evidence>
<evidence type="ECO:0000256" key="5">
    <source>
        <dbReference type="PROSITE-ProRule" id="PRU01248"/>
    </source>
</evidence>
<evidence type="ECO:0000313" key="9">
    <source>
        <dbReference type="Proteomes" id="UP000663920"/>
    </source>
</evidence>
<evidence type="ECO:0000256" key="4">
    <source>
        <dbReference type="ARBA" id="ARBA00023172"/>
    </source>
</evidence>
<dbReference type="SUPFAM" id="SSF56349">
    <property type="entry name" value="DNA breaking-rejoining enzymes"/>
    <property type="match status" value="1"/>
</dbReference>
<organism evidence="8 9">
    <name type="scientific">Polaribacter cellanae</name>
    <dbReference type="NCBI Taxonomy" id="2818493"/>
    <lineage>
        <taxon>Bacteria</taxon>
        <taxon>Pseudomonadati</taxon>
        <taxon>Bacteroidota</taxon>
        <taxon>Flavobacteriia</taxon>
        <taxon>Flavobacteriales</taxon>
        <taxon>Flavobacteriaceae</taxon>
    </lineage>
</organism>
<dbReference type="Proteomes" id="UP000663920">
    <property type="component" value="Chromosome"/>
</dbReference>
<proteinExistence type="inferred from homology"/>
<feature type="domain" description="Core-binding (CB)" evidence="7">
    <location>
        <begin position="11"/>
        <end position="109"/>
    </location>
</feature>
<keyword evidence="4" id="KW-0233">DNA recombination</keyword>
<dbReference type="RefSeq" id="WP_208076666.1">
    <property type="nucleotide sequence ID" value="NZ_CP071869.1"/>
</dbReference>
<evidence type="ECO:0000259" key="7">
    <source>
        <dbReference type="PROSITE" id="PS51900"/>
    </source>
</evidence>
<evidence type="ECO:0000256" key="3">
    <source>
        <dbReference type="ARBA" id="ARBA00023125"/>
    </source>
</evidence>
<accession>A0A975CKT2</accession>
<dbReference type="PANTHER" id="PTHR30349:SF41">
    <property type="entry name" value="INTEGRASE_RECOMBINASE PROTEIN MJ0367-RELATED"/>
    <property type="match status" value="1"/>
</dbReference>
<feature type="domain" description="Tyr recombinase" evidence="6">
    <location>
        <begin position="131"/>
        <end position="318"/>
    </location>
</feature>
<dbReference type="InterPro" id="IPR013762">
    <property type="entry name" value="Integrase-like_cat_sf"/>
</dbReference>
<dbReference type="GO" id="GO:0015074">
    <property type="term" value="P:DNA integration"/>
    <property type="evidence" value="ECO:0007669"/>
    <property type="project" value="UniProtKB-KW"/>
</dbReference>
<keyword evidence="9" id="KW-1185">Reference proteome</keyword>
<keyword evidence="3 5" id="KW-0238">DNA-binding</keyword>
<dbReference type="AlphaFoldDB" id="A0A975CKT2"/>
<name>A0A975CKT2_9FLAO</name>